<dbReference type="InterPro" id="IPR022666">
    <property type="entry name" value="Ribosomal_uL2_RNA-bd_dom"/>
</dbReference>
<accession>A0A8D5JCL4</accession>
<comment type="subunit">
    <text evidence="5">Part of the 50S ribosomal subunit. Forms a bridge to the 30S subunit in the 70S ribosome.</text>
</comment>
<evidence type="ECO:0000259" key="7">
    <source>
        <dbReference type="SMART" id="SM01382"/>
    </source>
</evidence>
<dbReference type="EMBL" id="AP024086">
    <property type="protein sequence ID" value="BCL59778.1"/>
    <property type="molecule type" value="Genomic_DNA"/>
</dbReference>
<sequence>MAIKTYKPTSAGKRHHVSIKNPELSTKGPEKSLVCSLSKSGGRNNYGRITSRHIGGGHKRKYRIIDFKRNKTDIDARVVAIEYDPNRSANIALLSYLDGEKSYILSPDGISVGDRVIAGENVDIQPGNCLPMSNIPLGTIIHNIEMKIGKGAQLVRSAGASAQLMAKEGSYVLVRLPSGEVRKFNNKCRACIGQVGNREHESQKLGKAGRNRWKGRRPHVRGVAMNPVDHPMGGGEGKSSGGRHPCTPWGRPTKGYKTRKRKASDKLIVKKRS</sequence>
<dbReference type="FunFam" id="2.30.30.30:FF:000001">
    <property type="entry name" value="50S ribosomal protein L2"/>
    <property type="match status" value="1"/>
</dbReference>
<dbReference type="SMART" id="SM01382">
    <property type="entry name" value="Ribosomal_L2_C"/>
    <property type="match status" value="1"/>
</dbReference>
<proteinExistence type="inferred from homology"/>
<dbReference type="PIRSF" id="PIRSF002158">
    <property type="entry name" value="Ribosomal_L2"/>
    <property type="match status" value="1"/>
</dbReference>
<dbReference type="AlphaFoldDB" id="A0A8D5JCL4"/>
<dbReference type="PANTHER" id="PTHR13691">
    <property type="entry name" value="RIBOSOMAL PROTEIN L2"/>
    <property type="match status" value="1"/>
</dbReference>
<evidence type="ECO:0000256" key="2">
    <source>
        <dbReference type="ARBA" id="ARBA00022980"/>
    </source>
</evidence>
<dbReference type="FunFam" id="2.40.50.140:FF:000003">
    <property type="entry name" value="50S ribosomal protein L2"/>
    <property type="match status" value="1"/>
</dbReference>
<protein>
    <recommendedName>
        <fullName evidence="4 5">Large ribosomal subunit protein uL2</fullName>
    </recommendedName>
</protein>
<keyword evidence="2 5" id="KW-0689">Ribosomal protein</keyword>
<dbReference type="GO" id="GO:0015934">
    <property type="term" value="C:large ribosomal subunit"/>
    <property type="evidence" value="ECO:0007669"/>
    <property type="project" value="InterPro"/>
</dbReference>
<dbReference type="InterPro" id="IPR022671">
    <property type="entry name" value="Ribosomal_uL2_CS"/>
</dbReference>
<dbReference type="GO" id="GO:0016740">
    <property type="term" value="F:transferase activity"/>
    <property type="evidence" value="ECO:0007669"/>
    <property type="project" value="InterPro"/>
</dbReference>
<organism evidence="9 10">
    <name type="scientific">Desulfomarina profundi</name>
    <dbReference type="NCBI Taxonomy" id="2772557"/>
    <lineage>
        <taxon>Bacteria</taxon>
        <taxon>Pseudomonadati</taxon>
        <taxon>Thermodesulfobacteriota</taxon>
        <taxon>Desulfobulbia</taxon>
        <taxon>Desulfobulbales</taxon>
        <taxon>Desulfobulbaceae</taxon>
        <taxon>Desulfomarina</taxon>
    </lineage>
</organism>
<dbReference type="RefSeq" id="WP_228855967.1">
    <property type="nucleotide sequence ID" value="NZ_AP024086.1"/>
</dbReference>
<dbReference type="SMART" id="SM01383">
    <property type="entry name" value="Ribosomal_L2"/>
    <property type="match status" value="1"/>
</dbReference>
<keyword evidence="3 5" id="KW-0687">Ribonucleoprotein</keyword>
<keyword evidence="5" id="KW-0699">rRNA-binding</keyword>
<evidence type="ECO:0000259" key="8">
    <source>
        <dbReference type="SMART" id="SM01383"/>
    </source>
</evidence>
<dbReference type="Proteomes" id="UP000826725">
    <property type="component" value="Chromosome"/>
</dbReference>
<dbReference type="Pfam" id="PF03947">
    <property type="entry name" value="Ribosomal_L2_C"/>
    <property type="match status" value="1"/>
</dbReference>
<dbReference type="InterPro" id="IPR022669">
    <property type="entry name" value="Ribosomal_uL2_C"/>
</dbReference>
<feature type="compositionally biased region" description="Basic and acidic residues" evidence="6">
    <location>
        <begin position="264"/>
        <end position="273"/>
    </location>
</feature>
<dbReference type="NCBIfam" id="TIGR01171">
    <property type="entry name" value="rplB_bact"/>
    <property type="match status" value="1"/>
</dbReference>
<feature type="domain" description="Large ribosomal subunit protein uL2 RNA-binding" evidence="8">
    <location>
        <begin position="42"/>
        <end position="118"/>
    </location>
</feature>
<feature type="compositionally biased region" description="Basic residues" evidence="6">
    <location>
        <begin position="254"/>
        <end position="263"/>
    </location>
</feature>
<dbReference type="InterPro" id="IPR005880">
    <property type="entry name" value="Ribosomal_uL2_bac/org-type"/>
</dbReference>
<dbReference type="GO" id="GO:0002181">
    <property type="term" value="P:cytoplasmic translation"/>
    <property type="evidence" value="ECO:0007669"/>
    <property type="project" value="TreeGrafter"/>
</dbReference>
<evidence type="ECO:0000256" key="5">
    <source>
        <dbReference type="HAMAP-Rule" id="MF_01320"/>
    </source>
</evidence>
<dbReference type="GO" id="GO:0003735">
    <property type="term" value="F:structural constituent of ribosome"/>
    <property type="evidence" value="ECO:0007669"/>
    <property type="project" value="InterPro"/>
</dbReference>
<dbReference type="FunFam" id="4.10.950.10:FF:000001">
    <property type="entry name" value="50S ribosomal protein L2"/>
    <property type="match status" value="1"/>
</dbReference>
<evidence type="ECO:0000313" key="10">
    <source>
        <dbReference type="Proteomes" id="UP000826725"/>
    </source>
</evidence>
<comment type="similarity">
    <text evidence="1 5">Belongs to the universal ribosomal protein uL2 family.</text>
</comment>
<name>A0A8D5JCL4_9BACT</name>
<evidence type="ECO:0000256" key="3">
    <source>
        <dbReference type="ARBA" id="ARBA00023274"/>
    </source>
</evidence>
<reference evidence="9" key="1">
    <citation type="submission" date="2020-09" db="EMBL/GenBank/DDBJ databases">
        <title>Desulfogranum mesoprofundum gen. nov., sp. nov., a novel mesophilic, sulfate-reducing chemolithoautotroph isolated from a deep-sea hydrothermal vent chimney in the Suiyo Seamount.</title>
        <authorList>
            <person name="Hashimoto Y."/>
            <person name="Nakagawa S."/>
        </authorList>
    </citation>
    <scope>NUCLEOTIDE SEQUENCE</scope>
    <source>
        <strain evidence="9">KT2</strain>
    </source>
</reference>
<dbReference type="Pfam" id="PF00181">
    <property type="entry name" value="Ribosomal_L2_N"/>
    <property type="match status" value="1"/>
</dbReference>
<dbReference type="PANTHER" id="PTHR13691:SF5">
    <property type="entry name" value="LARGE RIBOSOMAL SUBUNIT PROTEIN UL2M"/>
    <property type="match status" value="1"/>
</dbReference>
<comment type="function">
    <text evidence="5">One of the primary rRNA binding proteins. Required for association of the 30S and 50S subunits to form the 70S ribosome, for tRNA binding and peptide bond formation. It has been suggested to have peptidyltransferase activity; this is somewhat controversial. Makes several contacts with the 16S rRNA in the 70S ribosome.</text>
</comment>
<gene>
    <name evidence="5 9" type="primary">rplB</name>
    <name evidence="9" type="ORF">DGMP_04710</name>
</gene>
<keyword evidence="5" id="KW-0694">RNA-binding</keyword>
<dbReference type="InterPro" id="IPR002171">
    <property type="entry name" value="Ribosomal_uL2"/>
</dbReference>
<evidence type="ECO:0000256" key="1">
    <source>
        <dbReference type="ARBA" id="ARBA00005636"/>
    </source>
</evidence>
<feature type="domain" description="Large ribosomal subunit protein uL2 C-terminal" evidence="7">
    <location>
        <begin position="124"/>
        <end position="252"/>
    </location>
</feature>
<evidence type="ECO:0000313" key="9">
    <source>
        <dbReference type="EMBL" id="BCL59778.1"/>
    </source>
</evidence>
<keyword evidence="10" id="KW-1185">Reference proteome</keyword>
<feature type="region of interest" description="Disordered" evidence="6">
    <location>
        <begin position="222"/>
        <end position="273"/>
    </location>
</feature>
<feature type="region of interest" description="Disordered" evidence="6">
    <location>
        <begin position="1"/>
        <end position="30"/>
    </location>
</feature>
<evidence type="ECO:0000256" key="4">
    <source>
        <dbReference type="ARBA" id="ARBA00035242"/>
    </source>
</evidence>
<dbReference type="PROSITE" id="PS00467">
    <property type="entry name" value="RIBOSOMAL_L2"/>
    <property type="match status" value="1"/>
</dbReference>
<dbReference type="HAMAP" id="MF_01320_B">
    <property type="entry name" value="Ribosomal_uL2_B"/>
    <property type="match status" value="1"/>
</dbReference>
<dbReference type="KEGG" id="dbk:DGMP_04710"/>
<dbReference type="GO" id="GO:0019843">
    <property type="term" value="F:rRNA binding"/>
    <property type="evidence" value="ECO:0007669"/>
    <property type="project" value="UniProtKB-UniRule"/>
</dbReference>
<evidence type="ECO:0000256" key="6">
    <source>
        <dbReference type="SAM" id="MobiDB-lite"/>
    </source>
</evidence>